<keyword evidence="1" id="KW-1133">Transmembrane helix</keyword>
<dbReference type="RefSeq" id="WP_189826487.1">
    <property type="nucleotide sequence ID" value="NZ_BMVC01000022.1"/>
</dbReference>
<gene>
    <name evidence="2" type="ORF">GCM10010334_74220</name>
</gene>
<feature type="transmembrane region" description="Helical" evidence="1">
    <location>
        <begin position="63"/>
        <end position="86"/>
    </location>
</feature>
<organism evidence="2 3">
    <name type="scientific">Streptomyces finlayi</name>
    <dbReference type="NCBI Taxonomy" id="67296"/>
    <lineage>
        <taxon>Bacteria</taxon>
        <taxon>Bacillati</taxon>
        <taxon>Actinomycetota</taxon>
        <taxon>Actinomycetes</taxon>
        <taxon>Kitasatosporales</taxon>
        <taxon>Streptomycetaceae</taxon>
        <taxon>Streptomyces</taxon>
    </lineage>
</organism>
<evidence type="ECO:0000313" key="3">
    <source>
        <dbReference type="Proteomes" id="UP000638353"/>
    </source>
</evidence>
<dbReference type="EMBL" id="BMVC01000022">
    <property type="protein sequence ID" value="GHD14793.1"/>
    <property type="molecule type" value="Genomic_DNA"/>
</dbReference>
<proteinExistence type="predicted"/>
<name>A0A918X606_9ACTN</name>
<dbReference type="AlphaFoldDB" id="A0A918X606"/>
<sequence length="194" mass="20483">MTPVATFLTRAALLLLSLGSLAAGLWLVLGHLAVRPVNGPHVHLPSWWPLPRTEAGAAGAHGWWAPSVLTALSIAVLLGMAGLCALSVRASRTHAPLPLGGAGVSLRSHALKDALASQTSVLPGVRAARIALRPVRGAQLVRVTLWLEQGSAPEGVLRNLETGPLAMARAALAPLPVRAEVRLRARRRRSRRTR</sequence>
<dbReference type="Proteomes" id="UP000638353">
    <property type="component" value="Unassembled WGS sequence"/>
</dbReference>
<protein>
    <recommendedName>
        <fullName evidence="4">Alkaline shock response membrane anchor protein AmaP</fullName>
    </recommendedName>
</protein>
<accession>A0A918X606</accession>
<evidence type="ECO:0008006" key="4">
    <source>
        <dbReference type="Google" id="ProtNLM"/>
    </source>
</evidence>
<comment type="caution">
    <text evidence="2">The sequence shown here is derived from an EMBL/GenBank/DDBJ whole genome shotgun (WGS) entry which is preliminary data.</text>
</comment>
<reference evidence="2" key="1">
    <citation type="journal article" date="2014" name="Int. J. Syst. Evol. Microbiol.">
        <title>Complete genome sequence of Corynebacterium casei LMG S-19264T (=DSM 44701T), isolated from a smear-ripened cheese.</title>
        <authorList>
            <consortium name="US DOE Joint Genome Institute (JGI-PGF)"/>
            <person name="Walter F."/>
            <person name="Albersmeier A."/>
            <person name="Kalinowski J."/>
            <person name="Ruckert C."/>
        </authorList>
    </citation>
    <scope>NUCLEOTIDE SEQUENCE</scope>
    <source>
        <strain evidence="2">JCM 4637</strain>
    </source>
</reference>
<evidence type="ECO:0000256" key="1">
    <source>
        <dbReference type="SAM" id="Phobius"/>
    </source>
</evidence>
<evidence type="ECO:0000313" key="2">
    <source>
        <dbReference type="EMBL" id="GHD14793.1"/>
    </source>
</evidence>
<feature type="transmembrane region" description="Helical" evidence="1">
    <location>
        <begin position="12"/>
        <end position="34"/>
    </location>
</feature>
<reference evidence="2" key="2">
    <citation type="submission" date="2020-09" db="EMBL/GenBank/DDBJ databases">
        <authorList>
            <person name="Sun Q."/>
            <person name="Ohkuma M."/>
        </authorList>
    </citation>
    <scope>NUCLEOTIDE SEQUENCE</scope>
    <source>
        <strain evidence="2">JCM 4637</strain>
    </source>
</reference>
<keyword evidence="1" id="KW-0472">Membrane</keyword>
<keyword evidence="1" id="KW-0812">Transmembrane</keyword>